<dbReference type="GO" id="GO:0003676">
    <property type="term" value="F:nucleic acid binding"/>
    <property type="evidence" value="ECO:0007669"/>
    <property type="project" value="InterPro"/>
</dbReference>
<dbReference type="GO" id="GO:0000213">
    <property type="term" value="F:tRNA-intron lyase activity"/>
    <property type="evidence" value="ECO:0007669"/>
    <property type="project" value="UniProtKB-UniRule"/>
</dbReference>
<dbReference type="GO" id="GO:0000379">
    <property type="term" value="P:tRNA-type intron splice site recognition and cleavage"/>
    <property type="evidence" value="ECO:0007669"/>
    <property type="project" value="TreeGrafter"/>
</dbReference>
<keyword evidence="6" id="KW-0175">Coiled coil</keyword>
<dbReference type="EC" id="4.6.1.16" evidence="4"/>
<keyword evidence="2 4" id="KW-0819">tRNA processing</keyword>
<dbReference type="EMBL" id="MU007009">
    <property type="protein sequence ID" value="KAF2437052.1"/>
    <property type="molecule type" value="Genomic_DNA"/>
</dbReference>
<dbReference type="PANTHER" id="PTHR21227:SF0">
    <property type="entry name" value="TRNA-SPLICING ENDONUCLEASE SUBUNIT SEN2"/>
    <property type="match status" value="1"/>
</dbReference>
<accession>A0A9P4P4E6</accession>
<sequence length="420" mass="48613">MSHGQPLEGQPQRRVPIRPNYNQIHSKPLPLNVYPLPFYAPQNPLSLVHITYVLVKDYLLPRKSHPEKLYQGYFDKATRSVHVTDPATVRALWEQGFFGKGLLSRSEPNWLDQQKKRLGLAEGLTAEQVTEQRRRTRENFKRERARLEREAIEAQKRKEAGSPLKVVKKEEMAEDTLMLEMETAITANGTQEIGTTKSGRIVAVERQQLTPEQEAEAAALVNQEHLHISREEAFFLSYALGSLEIIDGKTNKLIKDQSALLQLFRQNSYFPPARVEDLKPDDQFLLSYVIYHHFRSLGWVVRDGIKFAVDYMLYQRGPAFTHAAFALIIIPSYTHAYWYETPNRKAKVEKHRAQYNWHWFHQVNRVQTAVVKTLVLVYVDVPPPMEGGVAEEGKDIGLLLRRYKIREFAVQRWSSNRSRG</sequence>
<evidence type="ECO:0000256" key="5">
    <source>
        <dbReference type="PIRSR" id="PIRSR011789-1"/>
    </source>
</evidence>
<evidence type="ECO:0000256" key="1">
    <source>
        <dbReference type="ARBA" id="ARBA00008078"/>
    </source>
</evidence>
<feature type="active site" evidence="5">
    <location>
        <position position="314"/>
    </location>
</feature>
<name>A0A9P4P4E6_9PEZI</name>
<protein>
    <recommendedName>
        <fullName evidence="4">tRNA-splicing endonuclease subunit Sen2</fullName>
        <ecNumber evidence="4">4.6.1.16</ecNumber>
    </recommendedName>
</protein>
<feature type="active site" evidence="5">
    <location>
        <position position="322"/>
    </location>
</feature>
<dbReference type="InterPro" id="IPR011856">
    <property type="entry name" value="tRNA_endonuc-like_dom_sf"/>
</dbReference>
<dbReference type="SUPFAM" id="SSF53032">
    <property type="entry name" value="tRNA-intron endonuclease catalytic domain-like"/>
    <property type="match status" value="1"/>
</dbReference>
<evidence type="ECO:0000256" key="3">
    <source>
        <dbReference type="ARBA" id="ARBA00023239"/>
    </source>
</evidence>
<evidence type="ECO:0000256" key="4">
    <source>
        <dbReference type="PIRNR" id="PIRNR011789"/>
    </source>
</evidence>
<dbReference type="FunFam" id="3.40.1350.10:FF:000007">
    <property type="entry name" value="tRNA-splicing endonuclease subunit Sen2"/>
    <property type="match status" value="1"/>
</dbReference>
<dbReference type="AlphaFoldDB" id="A0A9P4P4E6"/>
<dbReference type="InterPro" id="IPR036167">
    <property type="entry name" value="tRNA_intron_Endo_cat-like_sf"/>
</dbReference>
<evidence type="ECO:0000313" key="9">
    <source>
        <dbReference type="Proteomes" id="UP000800235"/>
    </source>
</evidence>
<dbReference type="CDD" id="cd22363">
    <property type="entry name" value="tRNA-intron_lyase_C"/>
    <property type="match status" value="1"/>
</dbReference>
<dbReference type="PANTHER" id="PTHR21227">
    <property type="entry name" value="TRNA-SPLICING ENDONUCLEASE SUBUNIT SEN2"/>
    <property type="match status" value="1"/>
</dbReference>
<dbReference type="Proteomes" id="UP000800235">
    <property type="component" value="Unassembled WGS sequence"/>
</dbReference>
<dbReference type="InterPro" id="IPR006677">
    <property type="entry name" value="tRNA_intron_Endonuc_cat-like"/>
</dbReference>
<dbReference type="GO" id="GO:0000214">
    <property type="term" value="C:tRNA-intron endonuclease complex"/>
    <property type="evidence" value="ECO:0007669"/>
    <property type="project" value="UniProtKB-UniRule"/>
</dbReference>
<evidence type="ECO:0000256" key="2">
    <source>
        <dbReference type="ARBA" id="ARBA00022694"/>
    </source>
</evidence>
<organism evidence="8 9">
    <name type="scientific">Tothia fuscella</name>
    <dbReference type="NCBI Taxonomy" id="1048955"/>
    <lineage>
        <taxon>Eukaryota</taxon>
        <taxon>Fungi</taxon>
        <taxon>Dikarya</taxon>
        <taxon>Ascomycota</taxon>
        <taxon>Pezizomycotina</taxon>
        <taxon>Dothideomycetes</taxon>
        <taxon>Pleosporomycetidae</taxon>
        <taxon>Venturiales</taxon>
        <taxon>Cylindrosympodiaceae</taxon>
        <taxon>Tothia</taxon>
    </lineage>
</organism>
<feature type="coiled-coil region" evidence="6">
    <location>
        <begin position="126"/>
        <end position="157"/>
    </location>
</feature>
<dbReference type="GO" id="GO:0005737">
    <property type="term" value="C:cytoplasm"/>
    <property type="evidence" value="ECO:0007669"/>
    <property type="project" value="TreeGrafter"/>
</dbReference>
<comment type="caution">
    <text evidence="8">The sequence shown here is derived from an EMBL/GenBank/DDBJ whole genome shotgun (WGS) entry which is preliminary data.</text>
</comment>
<evidence type="ECO:0000313" key="8">
    <source>
        <dbReference type="EMBL" id="KAF2437052.1"/>
    </source>
</evidence>
<feature type="domain" description="tRNA intron endonuclease catalytic" evidence="7">
    <location>
        <begin position="284"/>
        <end position="380"/>
    </location>
</feature>
<dbReference type="OrthoDB" id="10249562at2759"/>
<dbReference type="InterPro" id="IPR016589">
    <property type="entry name" value="tRNA_splic_SEN2"/>
</dbReference>
<evidence type="ECO:0000256" key="6">
    <source>
        <dbReference type="SAM" id="Coils"/>
    </source>
</evidence>
<dbReference type="InterPro" id="IPR006676">
    <property type="entry name" value="tRNA_splic"/>
</dbReference>
<dbReference type="Pfam" id="PF01974">
    <property type="entry name" value="tRNA_int_endo"/>
    <property type="match status" value="1"/>
</dbReference>
<proteinExistence type="inferred from homology"/>
<gene>
    <name evidence="8" type="ORF">EJ08DRAFT_577758</name>
</gene>
<comment type="similarity">
    <text evidence="1 4">Belongs to the tRNA-intron endonuclease family.</text>
</comment>
<evidence type="ECO:0000259" key="7">
    <source>
        <dbReference type="Pfam" id="PF01974"/>
    </source>
</evidence>
<keyword evidence="3 4" id="KW-0456">Lyase</keyword>
<dbReference type="Gene3D" id="3.40.1350.10">
    <property type="match status" value="1"/>
</dbReference>
<dbReference type="PIRSF" id="PIRSF011789">
    <property type="entry name" value="tRNA_splic_SEN2"/>
    <property type="match status" value="1"/>
</dbReference>
<keyword evidence="9" id="KW-1185">Reference proteome</keyword>
<comment type="function">
    <text evidence="4">Constitutes one of the two catalytic subunit of the tRNA-splicing endonuclease complex, a complex responsible for identification and cleavage of the splice sites in pre-tRNA. It cleaves pre-tRNA at the 5'- and 3'-splice sites to release the intron. The products are an intron and two tRNA half-molecules bearing 2',3'-cyclic phosphate and 5'-OH termini. There are no conserved sequences at the splice sites, but the intron is invariably located at the same site in the gene, placing the splice sites an invariant distance from the constant structural features of the tRNA body.</text>
</comment>
<reference evidence="8" key="1">
    <citation type="journal article" date="2020" name="Stud. Mycol.">
        <title>101 Dothideomycetes genomes: a test case for predicting lifestyles and emergence of pathogens.</title>
        <authorList>
            <person name="Haridas S."/>
            <person name="Albert R."/>
            <person name="Binder M."/>
            <person name="Bloem J."/>
            <person name="Labutti K."/>
            <person name="Salamov A."/>
            <person name="Andreopoulos B."/>
            <person name="Baker S."/>
            <person name="Barry K."/>
            <person name="Bills G."/>
            <person name="Bluhm B."/>
            <person name="Cannon C."/>
            <person name="Castanera R."/>
            <person name="Culley D."/>
            <person name="Daum C."/>
            <person name="Ezra D."/>
            <person name="Gonzalez J."/>
            <person name="Henrissat B."/>
            <person name="Kuo A."/>
            <person name="Liang C."/>
            <person name="Lipzen A."/>
            <person name="Lutzoni F."/>
            <person name="Magnuson J."/>
            <person name="Mondo S."/>
            <person name="Nolan M."/>
            <person name="Ohm R."/>
            <person name="Pangilinan J."/>
            <person name="Park H.-J."/>
            <person name="Ramirez L."/>
            <person name="Alfaro M."/>
            <person name="Sun H."/>
            <person name="Tritt A."/>
            <person name="Yoshinaga Y."/>
            <person name="Zwiers L.-H."/>
            <person name="Turgeon B."/>
            <person name="Goodwin S."/>
            <person name="Spatafora J."/>
            <person name="Crous P."/>
            <person name="Grigoriev I."/>
        </authorList>
    </citation>
    <scope>NUCLEOTIDE SEQUENCE</scope>
    <source>
        <strain evidence="8">CBS 130266</strain>
    </source>
</reference>
<feature type="active site" evidence="5">
    <location>
        <position position="372"/>
    </location>
</feature>